<dbReference type="VEuPathDB" id="FungiDB:PC110_g4441"/>
<gene>
    <name evidence="1" type="ORF">JG687_00017258</name>
</gene>
<dbReference type="Proteomes" id="UP000688947">
    <property type="component" value="Unassembled WGS sequence"/>
</dbReference>
<sequence length="407" mass="42869">MSSGFSYPQLIFQSPIYNPAFYLSLDASGFLIYDFAQTLYLSKNDYRLTYISGITIGTATQGVALVPGINGDISGIGALSCSSLTVNGVAVGILITFPTEITPGTISANKALCSKWFRNNYVDTTAGTAQASKALIVDSSRNIAKINSLIATQLSGTIQTASQPNITSVSTLNVSSHNGSTIGLSLGGTLITASASKINYVDTTAGTASASKALILDSNAIVRFASGNASTNGIQFYNNTAFKEVYNLFCSSDDEGLTLGSTMTTIQKASFVLKVHSGYSVSVTGTMYSTNLAEGYLYSNFSWGTGDYMQISTDHSAINIACNNSGTTAISALNLLLDRYGRICVNILTPQSNYQLTLNPNNSYSISGIYVSGSNSNLLELNNSSAGTGSNKLIFSGTNYNTWEFAA</sequence>
<dbReference type="EMBL" id="JAENGZ010001953">
    <property type="protein sequence ID" value="KAG6945508.1"/>
    <property type="molecule type" value="Genomic_DNA"/>
</dbReference>
<accession>A0A8T1TSH1</accession>
<name>A0A8T1TSH1_9STRA</name>
<evidence type="ECO:0000313" key="2">
    <source>
        <dbReference type="Proteomes" id="UP000688947"/>
    </source>
</evidence>
<dbReference type="AlphaFoldDB" id="A0A8T1TSH1"/>
<reference evidence="1" key="1">
    <citation type="submission" date="2021-01" db="EMBL/GenBank/DDBJ databases">
        <title>Phytophthora aleatoria, a newly-described species from Pinus radiata is distinct from Phytophthora cactorum isolates based on comparative genomics.</title>
        <authorList>
            <person name="Mcdougal R."/>
            <person name="Panda P."/>
            <person name="Williams N."/>
            <person name="Studholme D.J."/>
        </authorList>
    </citation>
    <scope>NUCLEOTIDE SEQUENCE</scope>
    <source>
        <strain evidence="1">NZFS 3830</strain>
    </source>
</reference>
<protein>
    <submittedName>
        <fullName evidence="1">Uncharacterized protein</fullName>
    </submittedName>
</protein>
<comment type="caution">
    <text evidence="1">The sequence shown here is derived from an EMBL/GenBank/DDBJ whole genome shotgun (WGS) entry which is preliminary data.</text>
</comment>
<proteinExistence type="predicted"/>
<evidence type="ECO:0000313" key="1">
    <source>
        <dbReference type="EMBL" id="KAG6945508.1"/>
    </source>
</evidence>
<dbReference type="OrthoDB" id="128763at2759"/>
<organism evidence="1 2">
    <name type="scientific">Phytophthora cactorum</name>
    <dbReference type="NCBI Taxonomy" id="29920"/>
    <lineage>
        <taxon>Eukaryota</taxon>
        <taxon>Sar</taxon>
        <taxon>Stramenopiles</taxon>
        <taxon>Oomycota</taxon>
        <taxon>Peronosporomycetes</taxon>
        <taxon>Peronosporales</taxon>
        <taxon>Peronosporaceae</taxon>
        <taxon>Phytophthora</taxon>
    </lineage>
</organism>